<dbReference type="GO" id="GO:0031841">
    <property type="term" value="F:neuropeptide Y receptor binding"/>
    <property type="evidence" value="ECO:0007669"/>
    <property type="project" value="TreeGrafter"/>
</dbReference>
<dbReference type="PRINTS" id="PR00278">
    <property type="entry name" value="PANCHORMONE"/>
</dbReference>
<dbReference type="Gene3D" id="6.10.250.900">
    <property type="match status" value="1"/>
</dbReference>
<dbReference type="GO" id="GO:0005184">
    <property type="term" value="F:neuropeptide hormone activity"/>
    <property type="evidence" value="ECO:0007669"/>
    <property type="project" value="TreeGrafter"/>
</dbReference>
<dbReference type="PROSITE" id="PS00265">
    <property type="entry name" value="PANCREATIC_HORMONE_1"/>
    <property type="match status" value="1"/>
</dbReference>
<name>A0A671P0K7_9TELE</name>
<evidence type="ECO:0000256" key="8">
    <source>
        <dbReference type="SAM" id="Phobius"/>
    </source>
</evidence>
<keyword evidence="8" id="KW-0812">Transmembrane</keyword>
<evidence type="ECO:0000256" key="5">
    <source>
        <dbReference type="ARBA" id="ARBA00022815"/>
    </source>
</evidence>
<accession>A0A671P0K7</accession>
<evidence type="ECO:0000256" key="6">
    <source>
        <dbReference type="ARBA" id="ARBA00023320"/>
    </source>
</evidence>
<organism evidence="9 10">
    <name type="scientific">Sinocyclocheilus anshuiensis</name>
    <dbReference type="NCBI Taxonomy" id="1608454"/>
    <lineage>
        <taxon>Eukaryota</taxon>
        <taxon>Metazoa</taxon>
        <taxon>Chordata</taxon>
        <taxon>Craniata</taxon>
        <taxon>Vertebrata</taxon>
        <taxon>Euteleostomi</taxon>
        <taxon>Actinopterygii</taxon>
        <taxon>Neopterygii</taxon>
        <taxon>Teleostei</taxon>
        <taxon>Ostariophysi</taxon>
        <taxon>Cypriniformes</taxon>
        <taxon>Cyprinidae</taxon>
        <taxon>Cyprininae</taxon>
        <taxon>Sinocyclocheilus</taxon>
    </lineage>
</organism>
<dbReference type="PROSITE" id="PS50276">
    <property type="entry name" value="PANCREATIC_HORMONE_2"/>
    <property type="match status" value="1"/>
</dbReference>
<evidence type="ECO:0000256" key="1">
    <source>
        <dbReference type="ARBA" id="ARBA00004613"/>
    </source>
</evidence>
<keyword evidence="8" id="KW-0472">Membrane</keyword>
<comment type="similarity">
    <text evidence="2 7">Belongs to the NPY family.</text>
</comment>
<dbReference type="Ensembl" id="ENSSANT00000054031.1">
    <property type="protein sequence ID" value="ENSSANP00000050848.1"/>
    <property type="gene ID" value="ENSSANG00000025501.1"/>
</dbReference>
<evidence type="ECO:0000313" key="10">
    <source>
        <dbReference type="Proteomes" id="UP000472260"/>
    </source>
</evidence>
<evidence type="ECO:0000256" key="2">
    <source>
        <dbReference type="ARBA" id="ARBA00010022"/>
    </source>
</evidence>
<reference evidence="9" key="2">
    <citation type="submission" date="2025-09" db="UniProtKB">
        <authorList>
            <consortium name="Ensembl"/>
        </authorList>
    </citation>
    <scope>IDENTIFICATION</scope>
</reference>
<keyword evidence="4" id="KW-0165">Cleavage on pair of basic residues</keyword>
<dbReference type="PANTHER" id="PTHR10533:SF5">
    <property type="entry name" value="PRO-NEUROPEPTIDE Y"/>
    <property type="match status" value="1"/>
</dbReference>
<gene>
    <name evidence="9" type="primary">LOC107678135</name>
</gene>
<evidence type="ECO:0000313" key="9">
    <source>
        <dbReference type="Ensembl" id="ENSSANP00000050848.1"/>
    </source>
</evidence>
<evidence type="ECO:0000256" key="4">
    <source>
        <dbReference type="ARBA" id="ARBA00022685"/>
    </source>
</evidence>
<dbReference type="InterPro" id="IPR001955">
    <property type="entry name" value="Pancreatic_hormone-like"/>
</dbReference>
<proteinExistence type="inferred from homology"/>
<dbReference type="InterPro" id="IPR020392">
    <property type="entry name" value="Pancreatic_hormone-like_CS"/>
</dbReference>
<reference evidence="9" key="1">
    <citation type="submission" date="2025-08" db="UniProtKB">
        <authorList>
            <consortium name="Ensembl"/>
        </authorList>
    </citation>
    <scope>IDENTIFICATION</scope>
</reference>
<comment type="subcellular location">
    <subcellularLocation>
        <location evidence="1">Secreted</location>
    </subcellularLocation>
</comment>
<feature type="transmembrane region" description="Helical" evidence="8">
    <location>
        <begin position="47"/>
        <end position="66"/>
    </location>
</feature>
<evidence type="ECO:0000256" key="3">
    <source>
        <dbReference type="ARBA" id="ARBA00022525"/>
    </source>
</evidence>
<dbReference type="Pfam" id="PF00159">
    <property type="entry name" value="Hormone_3"/>
    <property type="match status" value="1"/>
</dbReference>
<keyword evidence="10" id="KW-1185">Reference proteome</keyword>
<protein>
    <submittedName>
        <fullName evidence="9">Pro-neuropeptide Y-like</fullName>
    </submittedName>
</protein>
<dbReference type="SMART" id="SM00309">
    <property type="entry name" value="PAH"/>
    <property type="match status" value="1"/>
</dbReference>
<keyword evidence="6" id="KW-0527">Neuropeptide</keyword>
<keyword evidence="3" id="KW-0964">Secreted</keyword>
<keyword evidence="8" id="KW-1133">Transmembrane helix</keyword>
<dbReference type="GO" id="GO:0005615">
    <property type="term" value="C:extracellular space"/>
    <property type="evidence" value="ECO:0007669"/>
    <property type="project" value="TreeGrafter"/>
</dbReference>
<sequence length="142" mass="16752">MLHICYKLRAISFSPAEHLRSQRTALSVNPHKKTRVCHRRKMHSHQLVFMVIAVMWIVTITDAYPYTPDTAIPAEDMAKYYTALRHYIKLITRQRYGKRSSPEPMFLSRLLRETQESIPESTYDEAGTEHDKIRLKVISSYW</sequence>
<dbReference type="PANTHER" id="PTHR10533">
    <property type="entry name" value="NEUROPEPTIDE Y/PANCREATIC HORMONE/PEPTIDE YY"/>
    <property type="match status" value="1"/>
</dbReference>
<dbReference type="GO" id="GO:0007218">
    <property type="term" value="P:neuropeptide signaling pathway"/>
    <property type="evidence" value="ECO:0007669"/>
    <property type="project" value="UniProtKB-KW"/>
</dbReference>
<dbReference type="AlphaFoldDB" id="A0A671P0K7"/>
<dbReference type="GO" id="GO:0007631">
    <property type="term" value="P:feeding behavior"/>
    <property type="evidence" value="ECO:0007669"/>
    <property type="project" value="TreeGrafter"/>
</dbReference>
<evidence type="ECO:0000256" key="7">
    <source>
        <dbReference type="RuleBase" id="RU000656"/>
    </source>
</evidence>
<dbReference type="Proteomes" id="UP000472260">
    <property type="component" value="Unassembled WGS sequence"/>
</dbReference>
<keyword evidence="5" id="KW-0027">Amidation</keyword>